<comment type="caution">
    <text evidence="2">The sequence shown here is derived from an EMBL/GenBank/DDBJ whole genome shotgun (WGS) entry which is preliminary data.</text>
</comment>
<accession>A0A7Y3SVY1</accession>
<dbReference type="RefSeq" id="WP_171297033.1">
    <property type="nucleotide sequence ID" value="NZ_CP087098.1"/>
</dbReference>
<feature type="domain" description="Novel STAND NTPase 3" evidence="1">
    <location>
        <begin position="62"/>
        <end position="222"/>
    </location>
</feature>
<dbReference type="InterPro" id="IPR049050">
    <property type="entry name" value="nSTAND3"/>
</dbReference>
<evidence type="ECO:0000259" key="1">
    <source>
        <dbReference type="Pfam" id="PF20720"/>
    </source>
</evidence>
<protein>
    <recommendedName>
        <fullName evidence="1">Novel STAND NTPase 3 domain-containing protein</fullName>
    </recommendedName>
</protein>
<reference evidence="2 3" key="1">
    <citation type="submission" date="2020-05" db="EMBL/GenBank/DDBJ databases">
        <title>Complete genome of Clostridium estertheticum subspecies estertheticum, isolated from Vacuum packed lamb meat from New Zealand imported to Switzerland.</title>
        <authorList>
            <person name="Wambui J."/>
            <person name="Stevens M.J.A."/>
            <person name="Stephan R."/>
        </authorList>
    </citation>
    <scope>NUCLEOTIDE SEQUENCE [LARGE SCALE GENOMIC DNA]</scope>
    <source>
        <strain evidence="2 3">CEST001</strain>
    </source>
</reference>
<evidence type="ECO:0000313" key="3">
    <source>
        <dbReference type="Proteomes" id="UP000531659"/>
    </source>
</evidence>
<dbReference type="EMBL" id="JABEYB010000007">
    <property type="protein sequence ID" value="NNU76343.1"/>
    <property type="molecule type" value="Genomic_DNA"/>
</dbReference>
<dbReference type="InterPro" id="IPR027417">
    <property type="entry name" value="P-loop_NTPase"/>
</dbReference>
<dbReference type="Proteomes" id="UP000531659">
    <property type="component" value="Unassembled WGS sequence"/>
</dbReference>
<dbReference type="SUPFAM" id="SSF52540">
    <property type="entry name" value="P-loop containing nucleoside triphosphate hydrolases"/>
    <property type="match status" value="2"/>
</dbReference>
<dbReference type="Pfam" id="PF20720">
    <property type="entry name" value="nSTAND3"/>
    <property type="match status" value="1"/>
</dbReference>
<dbReference type="Gene3D" id="3.40.50.300">
    <property type="entry name" value="P-loop containing nucleotide triphosphate hydrolases"/>
    <property type="match status" value="1"/>
</dbReference>
<gene>
    <name evidence="2" type="ORF">HLQ16_10410</name>
</gene>
<proteinExistence type="predicted"/>
<sequence length="347" mass="39965">MNHDFRTILNTKTSDNLPLSLSQTGNNNIQVAHAPIVIINYTNSISNKFFNSMIDDTFDDFFVETNIYRQLTKCLEEMAVVILIGQPGVGKTITSKKVANDYESRGFRILYSEEGNIANAKYVLNEINPQDKTFIILNDFLGQFYTGLRFDEKSEISGLVTSIKQHKNIKLLINTRGIIYQEAMQCKKFNATIENNPNFIHEIQIGELNINEKALILQNHLKKAYKNGFLSSEHYLDILKDRLYGKIVLRKNFSPRIIEYLTHKKILAKTKPTDYVNQIFNSLENPADIWQEEYEELDKLDRICLNTLFSLTNTNVPISVLNNVLMYGKKNLTRILQSTILKNQLPV</sequence>
<evidence type="ECO:0000313" key="2">
    <source>
        <dbReference type="EMBL" id="NNU76343.1"/>
    </source>
</evidence>
<name>A0A7Y3SVY1_9CLOT</name>
<dbReference type="AlphaFoldDB" id="A0A7Y3SVY1"/>
<organism evidence="2 3">
    <name type="scientific">Clostridium estertheticum</name>
    <dbReference type="NCBI Taxonomy" id="238834"/>
    <lineage>
        <taxon>Bacteria</taxon>
        <taxon>Bacillati</taxon>
        <taxon>Bacillota</taxon>
        <taxon>Clostridia</taxon>
        <taxon>Eubacteriales</taxon>
        <taxon>Clostridiaceae</taxon>
        <taxon>Clostridium</taxon>
    </lineage>
</organism>